<protein>
    <submittedName>
        <fullName evidence="3">TAP-like protein</fullName>
    </submittedName>
</protein>
<dbReference type="OrthoDB" id="8479941at2"/>
<feature type="domain" description="Peptidase S33 tripeptidyl aminopeptidase-like C-terminal" evidence="2">
    <location>
        <begin position="387"/>
        <end position="477"/>
    </location>
</feature>
<reference evidence="3 4" key="1">
    <citation type="submission" date="2016-10" db="EMBL/GenBank/DDBJ databases">
        <authorList>
            <person name="de Groot N.N."/>
        </authorList>
    </citation>
    <scope>NUCLEOTIDE SEQUENCE [LARGE SCALE GENOMIC DNA]</scope>
    <source>
        <strain evidence="3 4">CGMCC 1.9109</strain>
    </source>
</reference>
<evidence type="ECO:0000256" key="1">
    <source>
        <dbReference type="SAM" id="SignalP"/>
    </source>
</evidence>
<dbReference type="SUPFAM" id="SSF53474">
    <property type="entry name" value="alpha/beta-Hydrolases"/>
    <property type="match status" value="1"/>
</dbReference>
<dbReference type="Pfam" id="PF08386">
    <property type="entry name" value="Abhydrolase_4"/>
    <property type="match status" value="1"/>
</dbReference>
<dbReference type="STRING" id="637679.GCA_001550055_02877"/>
<dbReference type="InterPro" id="IPR029058">
    <property type="entry name" value="AB_hydrolase_fold"/>
</dbReference>
<feature type="signal peptide" evidence="1">
    <location>
        <begin position="1"/>
        <end position="24"/>
    </location>
</feature>
<accession>A0A1G6WMB5</accession>
<gene>
    <name evidence="3" type="ORF">SAMN04488071_1161</name>
</gene>
<keyword evidence="4" id="KW-1185">Reference proteome</keyword>
<evidence type="ECO:0000313" key="3">
    <source>
        <dbReference type="EMBL" id="SDD67032.1"/>
    </source>
</evidence>
<dbReference type="InterPro" id="IPR013595">
    <property type="entry name" value="Pept_S33_TAP-like_C"/>
</dbReference>
<keyword evidence="1" id="KW-0732">Signal</keyword>
<name>A0A1G6WMB5_9PROT</name>
<organism evidence="3 4">
    <name type="scientific">Kordiimonas lacus</name>
    <dbReference type="NCBI Taxonomy" id="637679"/>
    <lineage>
        <taxon>Bacteria</taxon>
        <taxon>Pseudomonadati</taxon>
        <taxon>Pseudomonadota</taxon>
        <taxon>Alphaproteobacteria</taxon>
        <taxon>Kordiimonadales</taxon>
        <taxon>Kordiimonadaceae</taxon>
        <taxon>Kordiimonas</taxon>
    </lineage>
</organism>
<sequence length="493" mass="54265">MKKFITTAAAITFFLGAFYSPANASLIKESSEPTICDGSFLAESAEEALCRFAGSFLDVYLFKPDTATDTIKAPVLYLMGGPGSLVAPQRKRFTALAKSTGRVILVPAVADGLQQLDCHSDNAAEAVWGIAPDPADAVIYGREQHAEKMARCFGQIQETLSSGVADTLGTDSIAIQLQRLRQDMGIEGWHLFAESYGARVALALAARDTAATLTQTLDSPETPWVEGFWHTGENFHAALKALSGYCRDHFYCPGKRTRLERDLLKGIANQNAVTGEPVALKDIRTGQIDAYARPTREQLLISSFHALRSPARAAILPYIVASPDHMRERFGLLLDQLLYPGDGLNTGMHHLIRCRELPMQQMYRALEDDKLRHPDMAPFLSYLAWRQDYACRSLGVTPPARFDTPSLPDVPTLVLSGELDPVTPPDVVQAAFATKSKYAMRRYRSLGHVTHAQKVCVLKDVISFWDAPKARMARTACGSDDLSLRFYSPVVVR</sequence>
<dbReference type="EMBL" id="FNAK01000002">
    <property type="protein sequence ID" value="SDD67032.1"/>
    <property type="molecule type" value="Genomic_DNA"/>
</dbReference>
<dbReference type="Gene3D" id="3.40.50.1820">
    <property type="entry name" value="alpha/beta hydrolase"/>
    <property type="match status" value="1"/>
</dbReference>
<dbReference type="Proteomes" id="UP000183685">
    <property type="component" value="Unassembled WGS sequence"/>
</dbReference>
<feature type="chain" id="PRO_5010241530" evidence="1">
    <location>
        <begin position="25"/>
        <end position="493"/>
    </location>
</feature>
<evidence type="ECO:0000259" key="2">
    <source>
        <dbReference type="Pfam" id="PF08386"/>
    </source>
</evidence>
<dbReference type="AlphaFoldDB" id="A0A1G6WMB5"/>
<evidence type="ECO:0000313" key="4">
    <source>
        <dbReference type="Proteomes" id="UP000183685"/>
    </source>
</evidence>
<proteinExistence type="predicted"/>
<dbReference type="RefSeq" id="WP_068306322.1">
    <property type="nucleotide sequence ID" value="NZ_FNAK01000002.1"/>
</dbReference>